<organism evidence="3 4">
    <name type="scientific">Oceanospirillum linum</name>
    <dbReference type="NCBI Taxonomy" id="966"/>
    <lineage>
        <taxon>Bacteria</taxon>
        <taxon>Pseudomonadati</taxon>
        <taxon>Pseudomonadota</taxon>
        <taxon>Gammaproteobacteria</taxon>
        <taxon>Oceanospirillales</taxon>
        <taxon>Oceanospirillaceae</taxon>
        <taxon>Oceanospirillum</taxon>
    </lineage>
</organism>
<dbReference type="Pfam" id="PF07510">
    <property type="entry name" value="GmrSD_C"/>
    <property type="match status" value="1"/>
</dbReference>
<evidence type="ECO:0000313" key="3">
    <source>
        <dbReference type="EMBL" id="OOV86936.1"/>
    </source>
</evidence>
<dbReference type="InterPro" id="IPR004919">
    <property type="entry name" value="GmrSD_N"/>
</dbReference>
<evidence type="ECO:0000259" key="2">
    <source>
        <dbReference type="Pfam" id="PF07510"/>
    </source>
</evidence>
<accession>A0A1T1HAX6</accession>
<dbReference type="PANTHER" id="PTHR35149:SF1">
    <property type="entry name" value="DUF5655 DOMAIN-CONTAINING PROTEIN"/>
    <property type="match status" value="1"/>
</dbReference>
<feature type="domain" description="GmrSD restriction endonucleases N-terminal" evidence="1">
    <location>
        <begin position="14"/>
        <end position="239"/>
    </location>
</feature>
<dbReference type="RefSeq" id="WP_078319991.1">
    <property type="nucleotide sequence ID" value="NZ_FXTS01000005.1"/>
</dbReference>
<keyword evidence="4" id="KW-1185">Reference proteome</keyword>
<evidence type="ECO:0008006" key="5">
    <source>
        <dbReference type="Google" id="ProtNLM"/>
    </source>
</evidence>
<name>A0A1T1HAX6_OCELI</name>
<dbReference type="PANTHER" id="PTHR35149">
    <property type="entry name" value="SLL5132 PROTEIN"/>
    <property type="match status" value="1"/>
</dbReference>
<comment type="caution">
    <text evidence="3">The sequence shown here is derived from an EMBL/GenBank/DDBJ whole genome shotgun (WGS) entry which is preliminary data.</text>
</comment>
<evidence type="ECO:0000313" key="4">
    <source>
        <dbReference type="Proteomes" id="UP000190064"/>
    </source>
</evidence>
<gene>
    <name evidence="3" type="ORF">BTA35_0211650</name>
</gene>
<proteinExistence type="predicted"/>
<dbReference type="InterPro" id="IPR011089">
    <property type="entry name" value="GmrSD_C"/>
</dbReference>
<feature type="domain" description="GmrSD restriction endonucleases C-terminal" evidence="2">
    <location>
        <begin position="542"/>
        <end position="672"/>
    </location>
</feature>
<protein>
    <recommendedName>
        <fullName evidence="5">DUF262 domain-containing protein</fullName>
    </recommendedName>
</protein>
<dbReference type="Pfam" id="PF03235">
    <property type="entry name" value="GmrSD_N"/>
    <property type="match status" value="1"/>
</dbReference>
<dbReference type="AlphaFoldDB" id="A0A1T1HAX6"/>
<dbReference type="EMBL" id="MTSD02000004">
    <property type="protein sequence ID" value="OOV86936.1"/>
    <property type="molecule type" value="Genomic_DNA"/>
</dbReference>
<evidence type="ECO:0000259" key="1">
    <source>
        <dbReference type="Pfam" id="PF03235"/>
    </source>
</evidence>
<reference evidence="3" key="1">
    <citation type="submission" date="2017-02" db="EMBL/GenBank/DDBJ databases">
        <title>Draft Genome Sequence of the Salt Water Bacterium Oceanospirillum linum ATCC 11336.</title>
        <authorList>
            <person name="Trachtenberg A.M."/>
            <person name="Carney J.G."/>
            <person name="Linnane J.D."/>
            <person name="Rheaume B.A."/>
            <person name="Pitts N.L."/>
            <person name="Mykles D.L."/>
            <person name="Maclea K.S."/>
        </authorList>
    </citation>
    <scope>NUCLEOTIDE SEQUENCE [LARGE SCALE GENOMIC DNA]</scope>
    <source>
        <strain evidence="3">ATCC 11336</strain>
    </source>
</reference>
<dbReference type="Proteomes" id="UP000190064">
    <property type="component" value="Unassembled WGS sequence"/>
</dbReference>
<dbReference type="STRING" id="966.BTA35_0211650"/>
<sequence length="683" mass="78268">MNAPIETVAELSVAQLFGSDQYQIPLYQRNYAWTTVEVEQLLSDILDMAVHHQDQPYYIGSLIVHQQDSQNTLFETIDGQQRHTTLSIILAALKKDFNRPLHAIEKTNLCFEARESSSKTLSDLFSVKSAARPSVGADTDQTDSKAGKEEIAETAMLAAYNAAIRFLKKELIFEETSGSEPSESDVKKQNIADFTAYLLEKVKILRVIVPKETDLNHYFEIMNNRGEQLEKHEVLKARMLSALGADNGTETELEHQRTAFAAIWDACAEMHRYLQLGIKARIRHKVFGDDWNSLPDSFEALTSCFKPEAKKESETADPVSSDDRPATLAKILQGARRHDQKDPLDGKDNPERFHSIINFPNFLLQVLRLYAANKGCKEVVLLDDKQLLKAFDQVQPEPKRFLILLLKCRFLFDRYLIKRDGDKGWVLKKLTVYRNQKKVNSDYTNSYSDSMQNKRLEMLQAMFHVTYTAQNYKNWLQATLQYLDQQQAVSELNGQDYERFLEGLSDRFLRNYLLVEGSGSALDLSRLHQGTAVANFIFNRLDYKLWLRLSSGKFDELVTKGSNIEYIQDHWGKFHFTQRSSVEHFYPQNPRDGKQLEVSKLLPNGVDSFGNLCLISHSSNSRYSDFLPTAKKEHFESNKSLESLKQLLMMSYKDWGPDYPENIKHHEELMVKVLLDGLGLSAG</sequence>